<keyword evidence="3" id="KW-1185">Reference proteome</keyword>
<organism evidence="2 3">
    <name type="scientific">Clostridium magnum DSM 2767</name>
    <dbReference type="NCBI Taxonomy" id="1121326"/>
    <lineage>
        <taxon>Bacteria</taxon>
        <taxon>Bacillati</taxon>
        <taxon>Bacillota</taxon>
        <taxon>Clostridia</taxon>
        <taxon>Eubacteriales</taxon>
        <taxon>Clostridiaceae</taxon>
        <taxon>Clostridium</taxon>
    </lineage>
</organism>
<dbReference type="PATRIC" id="fig|1121326.3.peg.2824"/>
<comment type="caution">
    <text evidence="2">The sequence shown here is derived from an EMBL/GenBank/DDBJ whole genome shotgun (WGS) entry which is preliminary data.</text>
</comment>
<feature type="coiled-coil region" evidence="1">
    <location>
        <begin position="44"/>
        <end position="86"/>
    </location>
</feature>
<dbReference type="AlphaFoldDB" id="A0A161XEW7"/>
<dbReference type="EMBL" id="LWAE01000002">
    <property type="protein sequence ID" value="KZL92996.1"/>
    <property type="molecule type" value="Genomic_DNA"/>
</dbReference>
<evidence type="ECO:0000313" key="3">
    <source>
        <dbReference type="Proteomes" id="UP000076603"/>
    </source>
</evidence>
<accession>A0A161XEW7</accession>
<reference evidence="2 3" key="1">
    <citation type="submission" date="2016-04" db="EMBL/GenBank/DDBJ databases">
        <title>Genome sequence of Clostridium magnum DSM 2767.</title>
        <authorList>
            <person name="Poehlein A."/>
            <person name="Uhlig R."/>
            <person name="Fischer R."/>
            <person name="Bahl H."/>
            <person name="Daniel R."/>
        </authorList>
    </citation>
    <scope>NUCLEOTIDE SEQUENCE [LARGE SCALE GENOMIC DNA]</scope>
    <source>
        <strain evidence="2 3">DSM 2767</strain>
    </source>
</reference>
<evidence type="ECO:0000313" key="2">
    <source>
        <dbReference type="EMBL" id="KZL92996.1"/>
    </source>
</evidence>
<proteinExistence type="predicted"/>
<sequence>MEQLNILELENKSVDVSENTLLSKSPAFIEDEWAEMNNQTINYINSLMDEIDVLKAESKSLQGEELKDNENKIKGMRNEIKALEAADQAEFVEIQIEVCEVVKEKIKLLEPAFSEQDIDEVLLYFQLYAFEYQYREEYYFSSFKDILDNAIFDYRCEINHCVTISQLAEYMNLTIYRSYKDSLRKIQKMINSFLLGDFEGVMQHGKILAYAGNNRFYSKPFEYFTGVKLPWDIKESMLLDFLKNERARINADEVYEARKSIRISGEKILNYRDIAVGYHVTLKGYGELLITGIREDRTVILEGKKVGKLELSADDLSKEVLWADELEQMRDNVKSYADDEFKEKREFINFIWQNSTWFSKESVAGPIRDLFEDEYGRRGSEKAKVLTDKQVLDKSIKELISDKDLLKLFKGKGKDDVINELKKAYSKQCLTALTDGFFRIGRYDTSSRGMKIELLSSHREAINVTWDNLYEEAKKRYDVKFGTQDIAINPSESFAQISIVEIKSKSKKQKNNLIEGQMMFNM</sequence>
<name>A0A161XEW7_9CLOT</name>
<protein>
    <submittedName>
        <fullName evidence="2">Uncharacterized protein</fullName>
    </submittedName>
</protein>
<dbReference type="RefSeq" id="WP_066622918.1">
    <property type="nucleotide sequence ID" value="NZ_FQXL01000049.1"/>
</dbReference>
<gene>
    <name evidence="2" type="ORF">CLMAG_28100</name>
</gene>
<keyword evidence="1" id="KW-0175">Coiled coil</keyword>
<evidence type="ECO:0000256" key="1">
    <source>
        <dbReference type="SAM" id="Coils"/>
    </source>
</evidence>
<dbReference type="Proteomes" id="UP000076603">
    <property type="component" value="Unassembled WGS sequence"/>
</dbReference>
<dbReference type="STRING" id="1121326.CLMAG_28100"/>